<protein>
    <submittedName>
        <fullName evidence="2">Transmembrane protein 111</fullName>
    </submittedName>
</protein>
<reference evidence="3" key="1">
    <citation type="journal article" date="2013" name="Science">
        <title>Comparative analysis of bat genomes provides insight into the evolution of flight and immunity.</title>
        <authorList>
            <person name="Zhang G."/>
            <person name="Cowled C."/>
            <person name="Shi Z."/>
            <person name="Huang Z."/>
            <person name="Bishop-Lilly K.A."/>
            <person name="Fang X."/>
            <person name="Wynne J.W."/>
            <person name="Xiong Z."/>
            <person name="Baker M.L."/>
            <person name="Zhao W."/>
            <person name="Tachedjian M."/>
            <person name="Zhu Y."/>
            <person name="Zhou P."/>
            <person name="Jiang X."/>
            <person name="Ng J."/>
            <person name="Yang L."/>
            <person name="Wu L."/>
            <person name="Xiao J."/>
            <person name="Feng Y."/>
            <person name="Chen Y."/>
            <person name="Sun X."/>
            <person name="Zhang Y."/>
            <person name="Marsh G.A."/>
            <person name="Crameri G."/>
            <person name="Broder C.C."/>
            <person name="Frey K.G."/>
            <person name="Wang L.F."/>
            <person name="Wang J."/>
        </authorList>
    </citation>
    <scope>NUCLEOTIDE SEQUENCE [LARGE SCALE GENOMIC DNA]</scope>
</reference>
<keyword evidence="3" id="KW-1185">Reference proteome</keyword>
<evidence type="ECO:0000313" key="3">
    <source>
        <dbReference type="Proteomes" id="UP000010552"/>
    </source>
</evidence>
<dbReference type="EMBL" id="KB030660">
    <property type="protein sequence ID" value="ELK12545.1"/>
    <property type="molecule type" value="Genomic_DNA"/>
</dbReference>
<dbReference type="InParanoid" id="L5KLY2"/>
<dbReference type="AlphaFoldDB" id="L5KLY2"/>
<dbReference type="STRING" id="9402.L5KLY2"/>
<gene>
    <name evidence="2" type="ORF">PAL_GLEAN10021782</name>
</gene>
<feature type="signal peptide" evidence="1">
    <location>
        <begin position="1"/>
        <end position="21"/>
    </location>
</feature>
<dbReference type="Proteomes" id="UP000010552">
    <property type="component" value="Unassembled WGS sequence"/>
</dbReference>
<organism evidence="2 3">
    <name type="scientific">Pteropus alecto</name>
    <name type="common">Black flying fox</name>
    <dbReference type="NCBI Taxonomy" id="9402"/>
    <lineage>
        <taxon>Eukaryota</taxon>
        <taxon>Metazoa</taxon>
        <taxon>Chordata</taxon>
        <taxon>Craniata</taxon>
        <taxon>Vertebrata</taxon>
        <taxon>Euteleostomi</taxon>
        <taxon>Mammalia</taxon>
        <taxon>Eutheria</taxon>
        <taxon>Laurasiatheria</taxon>
        <taxon>Chiroptera</taxon>
        <taxon>Yinpterochiroptera</taxon>
        <taxon>Pteropodoidea</taxon>
        <taxon>Pteropodidae</taxon>
        <taxon>Pteropodinae</taxon>
        <taxon>Pteropus</taxon>
    </lineage>
</organism>
<sequence>MPDKVCALALALMLLAPGRDRRAISDAKLYPCGPDKIEIGDDCVRKEHLGLNLALSSCHVDLHWTSSYADGTYSHALEYYTAVVDVSLDGNRVIDIIVKPIVNEFFLWNSYIPDSIQFRFSSGAFIRADLSEWGMSLTIRAPSLDYRNSREENNLNFFPQETKDMNLIKLDLNLQKLPENGKQDALKTLGNETHTQSQLNHIKVQFLHSFTTPTVVLTQFDKSITKEEDNKNARHRERSVKPTIRNASNNAIDQLQMMQEQLTRAAMDMPSDTNKAFKTEWEALELTDHQWAIDDIEEELRAKNLHFEGLFKGN</sequence>
<dbReference type="eggNOG" id="KOG1217">
    <property type="taxonomic scope" value="Eukaryota"/>
</dbReference>
<feature type="chain" id="PRO_5003969329" evidence="1">
    <location>
        <begin position="22"/>
        <end position="314"/>
    </location>
</feature>
<accession>L5KLY2</accession>
<evidence type="ECO:0000256" key="1">
    <source>
        <dbReference type="SAM" id="SignalP"/>
    </source>
</evidence>
<keyword evidence="2" id="KW-0472">Membrane</keyword>
<name>L5KLY2_PTEAL</name>
<evidence type="ECO:0000313" key="2">
    <source>
        <dbReference type="EMBL" id="ELK12545.1"/>
    </source>
</evidence>
<keyword evidence="1" id="KW-0732">Signal</keyword>
<proteinExistence type="predicted"/>
<keyword evidence="2" id="KW-0812">Transmembrane</keyword>